<dbReference type="EMBL" id="RAPO01000003">
    <property type="protein sequence ID" value="RKD93872.1"/>
    <property type="molecule type" value="Genomic_DNA"/>
</dbReference>
<evidence type="ECO:0000313" key="1">
    <source>
        <dbReference type="EMBL" id="RKD93872.1"/>
    </source>
</evidence>
<dbReference type="Pfam" id="PF20358">
    <property type="entry name" value="DUF6653"/>
    <property type="match status" value="1"/>
</dbReference>
<sequence length="158" mass="17982">MSTRDGDDASARSTRLERFKGAFWERHANPKSGWSRVLLGLFVPVALYRRDWRLLGAVAAGLAVNPIFFARPNPDTESWMTRGVRAERWWIDGENGTVGLDWPNVLNAANVPLYGYALYAAYKRRPIRAAVTYALSMACKFAWIEAIARRYDRRDDAV</sequence>
<keyword evidence="2" id="KW-1185">Reference proteome</keyword>
<name>A0A419WER6_9EURY</name>
<dbReference type="InterPro" id="IPR046595">
    <property type="entry name" value="DUF6653"/>
</dbReference>
<reference evidence="1 2" key="1">
    <citation type="submission" date="2018-09" db="EMBL/GenBank/DDBJ databases">
        <title>Genomic Encyclopedia of Archaeal and Bacterial Type Strains, Phase II (KMG-II): from individual species to whole genera.</title>
        <authorList>
            <person name="Goeker M."/>
        </authorList>
    </citation>
    <scope>NUCLEOTIDE SEQUENCE [LARGE SCALE GENOMIC DNA]</scope>
    <source>
        <strain evidence="1 2">DSM 13151</strain>
    </source>
</reference>
<dbReference type="AlphaFoldDB" id="A0A419WER6"/>
<dbReference type="Proteomes" id="UP000283805">
    <property type="component" value="Unassembled WGS sequence"/>
</dbReference>
<protein>
    <submittedName>
        <fullName evidence="1">Uncharacterized protein</fullName>
    </submittedName>
</protein>
<accession>A0A419WER6</accession>
<proteinExistence type="predicted"/>
<dbReference type="RefSeq" id="WP_120245857.1">
    <property type="nucleotide sequence ID" value="NZ_RAPO01000003.1"/>
</dbReference>
<organism evidence="1 2">
    <name type="scientific">Halopiger aswanensis</name>
    <dbReference type="NCBI Taxonomy" id="148449"/>
    <lineage>
        <taxon>Archaea</taxon>
        <taxon>Methanobacteriati</taxon>
        <taxon>Methanobacteriota</taxon>
        <taxon>Stenosarchaea group</taxon>
        <taxon>Halobacteria</taxon>
        <taxon>Halobacteriales</taxon>
        <taxon>Natrialbaceae</taxon>
        <taxon>Halopiger</taxon>
    </lineage>
</organism>
<gene>
    <name evidence="1" type="ORF">ATJ93_3507</name>
</gene>
<comment type="caution">
    <text evidence="1">The sequence shown here is derived from an EMBL/GenBank/DDBJ whole genome shotgun (WGS) entry which is preliminary data.</text>
</comment>
<evidence type="ECO:0000313" key="2">
    <source>
        <dbReference type="Proteomes" id="UP000283805"/>
    </source>
</evidence>